<dbReference type="AlphaFoldDB" id="A0A7J6M2V6"/>
<sequence length="169" mass="19175">MRSVGEGVPEEKISDILIQLQKIRRNHRQLREVAMADEEAINKAVNTGLHKGIMECEQAAFKRSLYGQVVCATEHPMIHEMVKLAEGMGKTFPSNDSFDKIDATLSAELKARQELEDTLDGLCSKREESAKDLEAREKLHKLVDQRMDDLQKVVNPLMKAFGNEQQQQQ</sequence>
<organism evidence="1 2">
    <name type="scientific">Perkinsus chesapeaki</name>
    <name type="common">Clam parasite</name>
    <name type="synonym">Perkinsus andrewsi</name>
    <dbReference type="NCBI Taxonomy" id="330153"/>
    <lineage>
        <taxon>Eukaryota</taxon>
        <taxon>Sar</taxon>
        <taxon>Alveolata</taxon>
        <taxon>Perkinsozoa</taxon>
        <taxon>Perkinsea</taxon>
        <taxon>Perkinsida</taxon>
        <taxon>Perkinsidae</taxon>
        <taxon>Perkinsus</taxon>
    </lineage>
</organism>
<evidence type="ECO:0000313" key="1">
    <source>
        <dbReference type="EMBL" id="KAF4665892.1"/>
    </source>
</evidence>
<proteinExistence type="predicted"/>
<gene>
    <name evidence="1" type="ORF">FOL47_004368</name>
</gene>
<comment type="caution">
    <text evidence="1">The sequence shown here is derived from an EMBL/GenBank/DDBJ whole genome shotgun (WGS) entry which is preliminary data.</text>
</comment>
<accession>A0A7J6M2V6</accession>
<reference evidence="1 2" key="1">
    <citation type="submission" date="2020-04" db="EMBL/GenBank/DDBJ databases">
        <title>Perkinsus chesapeaki whole genome sequence.</title>
        <authorList>
            <person name="Bogema D.R."/>
        </authorList>
    </citation>
    <scope>NUCLEOTIDE SEQUENCE [LARGE SCALE GENOMIC DNA]</scope>
    <source>
        <strain evidence="1">ATCC PRA-425</strain>
    </source>
</reference>
<protein>
    <submittedName>
        <fullName evidence="1">Uncharacterized protein</fullName>
    </submittedName>
</protein>
<dbReference type="OrthoDB" id="10372981at2759"/>
<name>A0A7J6M2V6_PERCH</name>
<keyword evidence="2" id="KW-1185">Reference proteome</keyword>
<dbReference type="Proteomes" id="UP000591131">
    <property type="component" value="Unassembled WGS sequence"/>
</dbReference>
<evidence type="ECO:0000313" key="2">
    <source>
        <dbReference type="Proteomes" id="UP000591131"/>
    </source>
</evidence>
<dbReference type="EMBL" id="JAAPAO010000249">
    <property type="protein sequence ID" value="KAF4665892.1"/>
    <property type="molecule type" value="Genomic_DNA"/>
</dbReference>